<dbReference type="PANTHER" id="PTHR43537">
    <property type="entry name" value="TRANSCRIPTIONAL REGULATOR, GNTR FAMILY"/>
    <property type="match status" value="1"/>
</dbReference>
<gene>
    <name evidence="5" type="ordered locus">Ilyop_0102</name>
</gene>
<dbReference type="OrthoDB" id="95728at2"/>
<keyword evidence="6" id="KW-1185">Reference proteome</keyword>
<sequence length="222" mass="26309">MIIKSKFFHENLSDKVVEFIKQKIFTGEYKKGHHILEQEIANELNISRAPVREGIKLLQNQELIKFIPRKGNYVNEFTMEDIKEIYDIRLLIETSVFEILINEKKLTEEDFQNLIKIIDEMVELAKKEGELSTKIMNLNKKDMEFHRYIWNKSGSNRRIRILSTLYTQLQLAMIIDTKLAGNLENTAKEHYAIIEYLRQGDLDSCIKAFEDHILIYRNKNNQ</sequence>
<dbReference type="GO" id="GO:0003700">
    <property type="term" value="F:DNA-binding transcription factor activity"/>
    <property type="evidence" value="ECO:0007669"/>
    <property type="project" value="InterPro"/>
</dbReference>
<reference evidence="5 6" key="1">
    <citation type="journal article" date="2010" name="Stand. Genomic Sci.">
        <title>Complete genome sequence of Ilyobacter polytropus type strain (CuHbu1).</title>
        <authorList>
            <person name="Sikorski J."/>
            <person name="Chertkov O."/>
            <person name="Lapidus A."/>
            <person name="Nolan M."/>
            <person name="Lucas S."/>
            <person name="Del Rio T.G."/>
            <person name="Tice H."/>
            <person name="Cheng J.F."/>
            <person name="Tapia R."/>
            <person name="Han C."/>
            <person name="Goodwin L."/>
            <person name="Pitluck S."/>
            <person name="Liolios K."/>
            <person name="Ivanova N."/>
            <person name="Mavromatis K."/>
            <person name="Mikhailova N."/>
            <person name="Pati A."/>
            <person name="Chen A."/>
            <person name="Palaniappan K."/>
            <person name="Land M."/>
            <person name="Hauser L."/>
            <person name="Chang Y.J."/>
            <person name="Jeffries C.D."/>
            <person name="Brambilla E."/>
            <person name="Yasawong M."/>
            <person name="Rohde M."/>
            <person name="Pukall R."/>
            <person name="Spring S."/>
            <person name="Goker M."/>
            <person name="Woyke T."/>
            <person name="Bristow J."/>
            <person name="Eisen J.A."/>
            <person name="Markowitz V."/>
            <person name="Hugenholtz P."/>
            <person name="Kyrpides N.C."/>
            <person name="Klenk H.P."/>
        </authorList>
    </citation>
    <scope>NUCLEOTIDE SEQUENCE [LARGE SCALE GENOMIC DNA]</scope>
    <source>
        <strain evidence="6">ATCC 51220 / DSM 2926 / LMG 16218 / CuHBu1</strain>
    </source>
</reference>
<evidence type="ECO:0000313" key="6">
    <source>
        <dbReference type="Proteomes" id="UP000006875"/>
    </source>
</evidence>
<dbReference type="InterPro" id="IPR008920">
    <property type="entry name" value="TF_FadR/GntR_C"/>
</dbReference>
<name>E3H6K6_ILYPC</name>
<dbReference type="RefSeq" id="WP_013386562.1">
    <property type="nucleotide sequence ID" value="NC_014632.1"/>
</dbReference>
<dbReference type="KEGG" id="ipo:Ilyop_0102"/>
<dbReference type="STRING" id="572544.Ilyop_0102"/>
<accession>E3H6K6</accession>
<dbReference type="EMBL" id="CP002281">
    <property type="protein sequence ID" value="ADO81891.1"/>
    <property type="molecule type" value="Genomic_DNA"/>
</dbReference>
<evidence type="ECO:0000313" key="5">
    <source>
        <dbReference type="EMBL" id="ADO81891.1"/>
    </source>
</evidence>
<keyword evidence="1" id="KW-0805">Transcription regulation</keyword>
<dbReference type="SMART" id="SM00345">
    <property type="entry name" value="HTH_GNTR"/>
    <property type="match status" value="1"/>
</dbReference>
<dbReference type="SMART" id="SM00895">
    <property type="entry name" value="FCD"/>
    <property type="match status" value="1"/>
</dbReference>
<dbReference type="Pfam" id="PF00392">
    <property type="entry name" value="GntR"/>
    <property type="match status" value="1"/>
</dbReference>
<dbReference type="Pfam" id="PF07729">
    <property type="entry name" value="FCD"/>
    <property type="match status" value="1"/>
</dbReference>
<dbReference type="Proteomes" id="UP000006875">
    <property type="component" value="Chromosome"/>
</dbReference>
<dbReference type="PANTHER" id="PTHR43537:SF24">
    <property type="entry name" value="GLUCONATE OPERON TRANSCRIPTIONAL REPRESSOR"/>
    <property type="match status" value="1"/>
</dbReference>
<evidence type="ECO:0000256" key="2">
    <source>
        <dbReference type="ARBA" id="ARBA00023125"/>
    </source>
</evidence>
<evidence type="ECO:0000259" key="4">
    <source>
        <dbReference type="PROSITE" id="PS50949"/>
    </source>
</evidence>
<dbReference type="HOGENOM" id="CLU_017584_5_2_0"/>
<dbReference type="PROSITE" id="PS50949">
    <property type="entry name" value="HTH_GNTR"/>
    <property type="match status" value="1"/>
</dbReference>
<feature type="domain" description="HTH gntR-type" evidence="4">
    <location>
        <begin position="10"/>
        <end position="77"/>
    </location>
</feature>
<dbReference type="InterPro" id="IPR036388">
    <property type="entry name" value="WH-like_DNA-bd_sf"/>
</dbReference>
<keyword evidence="3" id="KW-0804">Transcription</keyword>
<dbReference type="AlphaFoldDB" id="E3H6K6"/>
<dbReference type="CDD" id="cd07377">
    <property type="entry name" value="WHTH_GntR"/>
    <property type="match status" value="1"/>
</dbReference>
<dbReference type="Gene3D" id="1.20.120.530">
    <property type="entry name" value="GntR ligand-binding domain-like"/>
    <property type="match status" value="1"/>
</dbReference>
<proteinExistence type="predicted"/>
<dbReference type="InterPro" id="IPR036390">
    <property type="entry name" value="WH_DNA-bd_sf"/>
</dbReference>
<dbReference type="GO" id="GO:0003677">
    <property type="term" value="F:DNA binding"/>
    <property type="evidence" value="ECO:0007669"/>
    <property type="project" value="UniProtKB-KW"/>
</dbReference>
<protein>
    <submittedName>
        <fullName evidence="5">Transcriptional regulator, GntR family</fullName>
    </submittedName>
</protein>
<dbReference type="SUPFAM" id="SSF48008">
    <property type="entry name" value="GntR ligand-binding domain-like"/>
    <property type="match status" value="1"/>
</dbReference>
<dbReference type="SUPFAM" id="SSF46785">
    <property type="entry name" value="Winged helix' DNA-binding domain"/>
    <property type="match status" value="1"/>
</dbReference>
<dbReference type="eggNOG" id="COG1802">
    <property type="taxonomic scope" value="Bacteria"/>
</dbReference>
<dbReference type="InterPro" id="IPR000524">
    <property type="entry name" value="Tscrpt_reg_HTH_GntR"/>
</dbReference>
<organism evidence="5 6">
    <name type="scientific">Ilyobacter polytropus (strain ATCC 51220 / DSM 2926 / LMG 16218 / CuHBu1)</name>
    <dbReference type="NCBI Taxonomy" id="572544"/>
    <lineage>
        <taxon>Bacteria</taxon>
        <taxon>Fusobacteriati</taxon>
        <taxon>Fusobacteriota</taxon>
        <taxon>Fusobacteriia</taxon>
        <taxon>Fusobacteriales</taxon>
        <taxon>Fusobacteriaceae</taxon>
        <taxon>Ilyobacter</taxon>
    </lineage>
</organism>
<dbReference type="InterPro" id="IPR011711">
    <property type="entry name" value="GntR_C"/>
</dbReference>
<dbReference type="Gene3D" id="1.10.10.10">
    <property type="entry name" value="Winged helix-like DNA-binding domain superfamily/Winged helix DNA-binding domain"/>
    <property type="match status" value="1"/>
</dbReference>
<keyword evidence="2" id="KW-0238">DNA-binding</keyword>
<evidence type="ECO:0000256" key="3">
    <source>
        <dbReference type="ARBA" id="ARBA00023163"/>
    </source>
</evidence>
<evidence type="ECO:0000256" key="1">
    <source>
        <dbReference type="ARBA" id="ARBA00023015"/>
    </source>
</evidence>